<dbReference type="InterPro" id="IPR015510">
    <property type="entry name" value="PGRP"/>
</dbReference>
<dbReference type="Gene3D" id="3.40.80.10">
    <property type="entry name" value="Peptidoglycan recognition protein-like"/>
    <property type="match status" value="1"/>
</dbReference>
<sequence>MITRRSLLVGSAAVAGTLAWAGTAQAAPRGSVTELRGGNLAVKVRTRAGWGANEDLRFKDGQEIWPLAYFKAQTLTVHHEGGGTGDDPAQRVRNIYQLHAVDNGWGDIGYQLLIGRDGTVFEGRYSGTDCVPVFDTATSLNAVNAGHVVGYNAANIGICLLGNLSEVEPTAAALESLARTAAVLCKRIGLDPLGTTDYVNPINGFAKTVPTMAVHRDWDATTECPGTKLAPKLPQVRARVAEILRGRH</sequence>
<feature type="domain" description="Peptidoglycan recognition protein family" evidence="3">
    <location>
        <begin position="42"/>
        <end position="203"/>
    </location>
</feature>
<gene>
    <name evidence="4" type="ORF">SAMN05661093_07577</name>
</gene>
<dbReference type="SMART" id="SM00701">
    <property type="entry name" value="PGRP"/>
    <property type="match status" value="1"/>
</dbReference>
<dbReference type="GO" id="GO:0008270">
    <property type="term" value="F:zinc ion binding"/>
    <property type="evidence" value="ECO:0007669"/>
    <property type="project" value="InterPro"/>
</dbReference>
<dbReference type="PROSITE" id="PS51318">
    <property type="entry name" value="TAT"/>
    <property type="match status" value="1"/>
</dbReference>
<keyword evidence="5" id="KW-1185">Reference proteome</keyword>
<reference evidence="4 5" key="1">
    <citation type="submission" date="2017-04" db="EMBL/GenBank/DDBJ databases">
        <authorList>
            <person name="Afonso C.L."/>
            <person name="Miller P.J."/>
            <person name="Scott M.A."/>
            <person name="Spackman E."/>
            <person name="Goraichik I."/>
            <person name="Dimitrov K.M."/>
            <person name="Suarez D.L."/>
            <person name="Swayne D.E."/>
        </authorList>
    </citation>
    <scope>NUCLEOTIDE SEQUENCE [LARGE SCALE GENOMIC DNA]</scope>
    <source>
        <strain evidence="4 5">DSM 43828</strain>
    </source>
</reference>
<evidence type="ECO:0000256" key="2">
    <source>
        <dbReference type="SAM" id="SignalP"/>
    </source>
</evidence>
<evidence type="ECO:0000313" key="5">
    <source>
        <dbReference type="Proteomes" id="UP000192674"/>
    </source>
</evidence>
<dbReference type="RefSeq" id="WP_160096949.1">
    <property type="nucleotide sequence ID" value="NZ_FWXV01000008.1"/>
</dbReference>
<evidence type="ECO:0000313" key="4">
    <source>
        <dbReference type="EMBL" id="SMD22750.1"/>
    </source>
</evidence>
<comment type="similarity">
    <text evidence="1">Belongs to the N-acetylmuramoyl-L-alanine amidase 2 family.</text>
</comment>
<dbReference type="Proteomes" id="UP000192674">
    <property type="component" value="Unassembled WGS sequence"/>
</dbReference>
<organism evidence="4 5">
    <name type="scientific">Kibdelosporangium aridum</name>
    <dbReference type="NCBI Taxonomy" id="2030"/>
    <lineage>
        <taxon>Bacteria</taxon>
        <taxon>Bacillati</taxon>
        <taxon>Actinomycetota</taxon>
        <taxon>Actinomycetes</taxon>
        <taxon>Pseudonocardiales</taxon>
        <taxon>Pseudonocardiaceae</taxon>
        <taxon>Kibdelosporangium</taxon>
    </lineage>
</organism>
<keyword evidence="2" id="KW-0732">Signal</keyword>
<protein>
    <submittedName>
        <fullName evidence="4">N-acetylmuramoyl-L-alanine amidase</fullName>
    </submittedName>
</protein>
<dbReference type="GO" id="GO:0009253">
    <property type="term" value="P:peptidoglycan catabolic process"/>
    <property type="evidence" value="ECO:0007669"/>
    <property type="project" value="InterPro"/>
</dbReference>
<dbReference type="PANTHER" id="PTHR11022">
    <property type="entry name" value="PEPTIDOGLYCAN RECOGNITION PROTEIN"/>
    <property type="match status" value="1"/>
</dbReference>
<dbReference type="EMBL" id="FWXV01000008">
    <property type="protein sequence ID" value="SMD22750.1"/>
    <property type="molecule type" value="Genomic_DNA"/>
</dbReference>
<feature type="signal peptide" evidence="2">
    <location>
        <begin position="1"/>
        <end position="26"/>
    </location>
</feature>
<evidence type="ECO:0000256" key="1">
    <source>
        <dbReference type="ARBA" id="ARBA00007553"/>
    </source>
</evidence>
<dbReference type="CDD" id="cd06583">
    <property type="entry name" value="PGRP"/>
    <property type="match status" value="1"/>
</dbReference>
<dbReference type="Pfam" id="PF01510">
    <property type="entry name" value="Amidase_2"/>
    <property type="match status" value="1"/>
</dbReference>
<dbReference type="InterPro" id="IPR002502">
    <property type="entry name" value="Amidase_domain"/>
</dbReference>
<dbReference type="SUPFAM" id="SSF55846">
    <property type="entry name" value="N-acetylmuramoyl-L-alanine amidase-like"/>
    <property type="match status" value="1"/>
</dbReference>
<dbReference type="GO" id="GO:0008745">
    <property type="term" value="F:N-acetylmuramoyl-L-alanine amidase activity"/>
    <property type="evidence" value="ECO:0007669"/>
    <property type="project" value="InterPro"/>
</dbReference>
<feature type="chain" id="PRO_5012147627" evidence="2">
    <location>
        <begin position="27"/>
        <end position="248"/>
    </location>
</feature>
<evidence type="ECO:0000259" key="3">
    <source>
        <dbReference type="SMART" id="SM00701"/>
    </source>
</evidence>
<dbReference type="PANTHER" id="PTHR11022:SF41">
    <property type="entry name" value="PEPTIDOGLYCAN-RECOGNITION PROTEIN LC-RELATED"/>
    <property type="match status" value="1"/>
</dbReference>
<dbReference type="InterPro" id="IPR036505">
    <property type="entry name" value="Amidase/PGRP_sf"/>
</dbReference>
<accession>A0A1Y5XZT3</accession>
<name>A0A1Y5XZT3_KIBAR</name>
<dbReference type="InterPro" id="IPR006619">
    <property type="entry name" value="PGRP_domain_met/bac"/>
</dbReference>
<dbReference type="OrthoDB" id="514320at2"/>
<proteinExistence type="inferred from homology"/>
<dbReference type="InterPro" id="IPR006311">
    <property type="entry name" value="TAT_signal"/>
</dbReference>
<dbReference type="AlphaFoldDB" id="A0A1Y5XZT3"/>